<keyword evidence="2" id="KW-0472">Membrane</keyword>
<dbReference type="PANTHER" id="PTHR33927:SF3">
    <property type="entry name" value="INTEGRAL MEMBRANE PROTEIN TMPA"/>
    <property type="match status" value="1"/>
</dbReference>
<evidence type="ECO:0000313" key="3">
    <source>
        <dbReference type="EMBL" id="KTB29652.1"/>
    </source>
</evidence>
<feature type="transmembrane region" description="Helical" evidence="2">
    <location>
        <begin position="6"/>
        <end position="29"/>
    </location>
</feature>
<sequence length="178" mass="19327">MVILVCPVGLIILTIIFFANLITFTIFVVRNHGPPRASGVDSAASANLMVTLLFRQENFLNLVYEIAVCRPHSAPLWLRRRLAKVFHYGGAHSGAGTAAVVWYIMYAAIATKDYIAGPKSCILGKPHHLLHPRRHVPLHPCGSLTTIPSSSSQLVRGHAPLSTPSGFTPSSLPMSIVR</sequence>
<dbReference type="GO" id="GO:0043935">
    <property type="term" value="P:sexual sporulation resulting in formation of a cellular spore"/>
    <property type="evidence" value="ECO:0007669"/>
    <property type="project" value="TreeGrafter"/>
</dbReference>
<dbReference type="Proteomes" id="UP000054988">
    <property type="component" value="Unassembled WGS sequence"/>
</dbReference>
<organism evidence="3 4">
    <name type="scientific">Moniliophthora roreri</name>
    <name type="common">Frosty pod rot fungus</name>
    <name type="synonym">Monilia roreri</name>
    <dbReference type="NCBI Taxonomy" id="221103"/>
    <lineage>
        <taxon>Eukaryota</taxon>
        <taxon>Fungi</taxon>
        <taxon>Dikarya</taxon>
        <taxon>Basidiomycota</taxon>
        <taxon>Agaricomycotina</taxon>
        <taxon>Agaricomycetes</taxon>
        <taxon>Agaricomycetidae</taxon>
        <taxon>Agaricales</taxon>
        <taxon>Marasmiineae</taxon>
        <taxon>Marasmiaceae</taxon>
        <taxon>Moniliophthora</taxon>
    </lineage>
</organism>
<dbReference type="EMBL" id="LATX01002422">
    <property type="protein sequence ID" value="KTB29652.1"/>
    <property type="molecule type" value="Genomic_DNA"/>
</dbReference>
<feature type="region of interest" description="Disordered" evidence="1">
    <location>
        <begin position="149"/>
        <end position="178"/>
    </location>
</feature>
<evidence type="ECO:0000256" key="2">
    <source>
        <dbReference type="SAM" id="Phobius"/>
    </source>
</evidence>
<dbReference type="InterPro" id="IPR052979">
    <property type="entry name" value="Adenylate-forming_domain"/>
</dbReference>
<dbReference type="PANTHER" id="PTHR33927">
    <property type="entry name" value="TRANSMEMBRANE PROTEIN"/>
    <property type="match status" value="1"/>
</dbReference>
<dbReference type="AlphaFoldDB" id="A0A0W0F059"/>
<dbReference type="GO" id="GO:0005886">
    <property type="term" value="C:plasma membrane"/>
    <property type="evidence" value="ECO:0007669"/>
    <property type="project" value="TreeGrafter"/>
</dbReference>
<name>A0A0W0F059_MONRR</name>
<dbReference type="GO" id="GO:0075306">
    <property type="term" value="P:regulation of conidium formation"/>
    <property type="evidence" value="ECO:0007669"/>
    <property type="project" value="TreeGrafter"/>
</dbReference>
<gene>
    <name evidence="3" type="ORF">WG66_17773</name>
</gene>
<reference evidence="3 4" key="1">
    <citation type="submission" date="2015-12" db="EMBL/GenBank/DDBJ databases">
        <title>Draft genome sequence of Moniliophthora roreri, the causal agent of frosty pod rot of cacao.</title>
        <authorList>
            <person name="Aime M.C."/>
            <person name="Diaz-Valderrama J.R."/>
            <person name="Kijpornyongpan T."/>
            <person name="Phillips-Mora W."/>
        </authorList>
    </citation>
    <scope>NUCLEOTIDE SEQUENCE [LARGE SCALE GENOMIC DNA]</scope>
    <source>
        <strain evidence="3 4">MCA 2952</strain>
    </source>
</reference>
<feature type="compositionally biased region" description="Polar residues" evidence="1">
    <location>
        <begin position="162"/>
        <end position="178"/>
    </location>
</feature>
<keyword evidence="2" id="KW-1133">Transmembrane helix</keyword>
<protein>
    <submittedName>
        <fullName evidence="3">Uncharacterized protein</fullName>
    </submittedName>
</protein>
<keyword evidence="2" id="KW-0812">Transmembrane</keyword>
<accession>A0A0W0F059</accession>
<proteinExistence type="predicted"/>
<evidence type="ECO:0000313" key="4">
    <source>
        <dbReference type="Proteomes" id="UP000054988"/>
    </source>
</evidence>
<dbReference type="GO" id="GO:0048315">
    <property type="term" value="P:conidium formation"/>
    <property type="evidence" value="ECO:0007669"/>
    <property type="project" value="TreeGrafter"/>
</dbReference>
<comment type="caution">
    <text evidence="3">The sequence shown here is derived from an EMBL/GenBank/DDBJ whole genome shotgun (WGS) entry which is preliminary data.</text>
</comment>
<evidence type="ECO:0000256" key="1">
    <source>
        <dbReference type="SAM" id="MobiDB-lite"/>
    </source>
</evidence>